<dbReference type="PROSITE" id="PS00713">
    <property type="entry name" value="NA_DICARBOXYL_SYMP_1"/>
    <property type="match status" value="1"/>
</dbReference>
<feature type="transmembrane region" description="Helical" evidence="8">
    <location>
        <begin position="426"/>
        <end position="447"/>
    </location>
</feature>
<evidence type="ECO:0000256" key="2">
    <source>
        <dbReference type="ARBA" id="ARBA00022448"/>
    </source>
</evidence>
<dbReference type="GO" id="GO:0015175">
    <property type="term" value="F:neutral L-amino acid transmembrane transporter activity"/>
    <property type="evidence" value="ECO:0007669"/>
    <property type="project" value="TreeGrafter"/>
</dbReference>
<feature type="transmembrane region" description="Helical" evidence="8">
    <location>
        <begin position="198"/>
        <end position="221"/>
    </location>
</feature>
<evidence type="ECO:0000313" key="11">
    <source>
        <dbReference type="Proteomes" id="UP001485043"/>
    </source>
</evidence>
<dbReference type="Gene3D" id="1.10.3860.10">
    <property type="entry name" value="Sodium:dicarboxylate symporter"/>
    <property type="match status" value="1"/>
</dbReference>
<dbReference type="InterPro" id="IPR001991">
    <property type="entry name" value="Na-dicarboxylate_symporter"/>
</dbReference>
<feature type="transmembrane region" description="Helical" evidence="8">
    <location>
        <begin position="233"/>
        <end position="254"/>
    </location>
</feature>
<feature type="region of interest" description="Disordered" evidence="9">
    <location>
        <begin position="78"/>
        <end position="121"/>
    </location>
</feature>
<feature type="compositionally biased region" description="Polar residues" evidence="9">
    <location>
        <begin position="35"/>
        <end position="48"/>
    </location>
</feature>
<keyword evidence="11" id="KW-1185">Reference proteome</keyword>
<dbReference type="Proteomes" id="UP001485043">
    <property type="component" value="Unassembled WGS sequence"/>
</dbReference>
<dbReference type="InterPro" id="IPR050746">
    <property type="entry name" value="DAACS"/>
</dbReference>
<evidence type="ECO:0000313" key="10">
    <source>
        <dbReference type="EMBL" id="KAK9849386.1"/>
    </source>
</evidence>
<keyword evidence="4 8" id="KW-0769">Symport</keyword>
<gene>
    <name evidence="10" type="ORF">WJX84_010959</name>
</gene>
<dbReference type="Pfam" id="PF00375">
    <property type="entry name" value="SDF"/>
    <property type="match status" value="1"/>
</dbReference>
<feature type="transmembrane region" description="Helical" evidence="8">
    <location>
        <begin position="381"/>
        <end position="414"/>
    </location>
</feature>
<keyword evidence="6 8" id="KW-0472">Membrane</keyword>
<evidence type="ECO:0000256" key="9">
    <source>
        <dbReference type="SAM" id="MobiDB-lite"/>
    </source>
</evidence>
<feature type="transmembrane region" description="Helical" evidence="8">
    <location>
        <begin position="308"/>
        <end position="334"/>
    </location>
</feature>
<keyword evidence="7" id="KW-0325">Glycoprotein</keyword>
<evidence type="ECO:0000256" key="6">
    <source>
        <dbReference type="ARBA" id="ARBA00023136"/>
    </source>
</evidence>
<sequence>MGHPPTRLDLPRTPGTPQRQGLRPSPGSLVELELNTPTADSRTQSFSPGGQPAGISRNLWDRLRGARAAYRGLGAEEPDIEATVAGHGPTSVPRQAAEPPGPSTQHEASETAAMGSSQTRSMMRLPVMSEEGEDTEQRLLSSNRRSTIGSLELEEPLLFLTLLGVLAGILLGSLIRLAHPSKDTITLIGLPGEILLRLLKMLVLPLVAGSMIAGVCSLRGSGGSMARVARLTLAYYALTTVAAVLLGILLVILIQPGRGSPFSKAAAGGDCETTAAQDAEERAKESGENAPILKALLNVLRNMFPDNIVSAAVDMNILGIITFSLFFGISLVGLGDEAASLIQAINAFNAVIGRMVSAVLWVSPLGVASLIAAAICNACDLLGTAAALGLWIGTVLGGLAIFAGLLLPALLWAATRCNPFQTLRGFSPALLLGFGTGSSAASLPVAMECATRLGCSDSIVRFVLPLGTTVNMNGTALYEATTVIFIAQAHGVSLGLAQTLVVACTSTLAAVGAAAIPSAGLVTMLMVLQAVSLDRFAADLAVVLAVDWLLDRCRTAVNLMGDTFGTFIIDKLCQKESSQGDEVLATSLL</sequence>
<dbReference type="PANTHER" id="PTHR11958:SF63">
    <property type="entry name" value="AMINO ACID TRANSPORTER"/>
    <property type="match status" value="1"/>
</dbReference>
<evidence type="ECO:0000256" key="3">
    <source>
        <dbReference type="ARBA" id="ARBA00022692"/>
    </source>
</evidence>
<comment type="subcellular location">
    <subcellularLocation>
        <location evidence="1 8">Membrane</location>
        <topology evidence="1 8">Multi-pass membrane protein</topology>
    </subcellularLocation>
</comment>
<dbReference type="GO" id="GO:0015501">
    <property type="term" value="F:glutamate:sodium symporter activity"/>
    <property type="evidence" value="ECO:0007669"/>
    <property type="project" value="TreeGrafter"/>
</dbReference>
<comment type="similarity">
    <text evidence="8">Belongs to the dicarboxylate/amino acid:cation symporter (DAACS) (TC 2.A.23) family.</text>
</comment>
<evidence type="ECO:0000256" key="5">
    <source>
        <dbReference type="ARBA" id="ARBA00022989"/>
    </source>
</evidence>
<keyword evidence="2 8" id="KW-0813">Transport</keyword>
<evidence type="ECO:0000256" key="4">
    <source>
        <dbReference type="ARBA" id="ARBA00022847"/>
    </source>
</evidence>
<reference evidence="10 11" key="1">
    <citation type="journal article" date="2024" name="Nat. Commun.">
        <title>Phylogenomics reveals the evolutionary origins of lichenization in chlorophyte algae.</title>
        <authorList>
            <person name="Puginier C."/>
            <person name="Libourel C."/>
            <person name="Otte J."/>
            <person name="Skaloud P."/>
            <person name="Haon M."/>
            <person name="Grisel S."/>
            <person name="Petersen M."/>
            <person name="Berrin J.G."/>
            <person name="Delaux P.M."/>
            <person name="Dal Grande F."/>
            <person name="Keller J."/>
        </authorList>
    </citation>
    <scope>NUCLEOTIDE SEQUENCE [LARGE SCALE GENOMIC DNA]</scope>
    <source>
        <strain evidence="10 11">SAG 2523</strain>
    </source>
</reference>
<dbReference type="InterPro" id="IPR018107">
    <property type="entry name" value="Na-dicarboxylate_symporter_CS"/>
</dbReference>
<feature type="transmembrane region" description="Helical" evidence="8">
    <location>
        <begin position="355"/>
        <end position="375"/>
    </location>
</feature>
<comment type="caution">
    <text evidence="10">The sequence shown here is derived from an EMBL/GenBank/DDBJ whole genome shotgun (WGS) entry which is preliminary data.</text>
</comment>
<organism evidence="10 11">
    <name type="scientific">Apatococcus fuscideae</name>
    <dbReference type="NCBI Taxonomy" id="2026836"/>
    <lineage>
        <taxon>Eukaryota</taxon>
        <taxon>Viridiplantae</taxon>
        <taxon>Chlorophyta</taxon>
        <taxon>core chlorophytes</taxon>
        <taxon>Trebouxiophyceae</taxon>
        <taxon>Chlorellales</taxon>
        <taxon>Chlorellaceae</taxon>
        <taxon>Apatococcus</taxon>
    </lineage>
</organism>
<keyword evidence="5 8" id="KW-1133">Transmembrane helix</keyword>
<dbReference type="GO" id="GO:0005886">
    <property type="term" value="C:plasma membrane"/>
    <property type="evidence" value="ECO:0007669"/>
    <property type="project" value="TreeGrafter"/>
</dbReference>
<name>A0AAW1SNU1_9CHLO</name>
<dbReference type="InterPro" id="IPR036458">
    <property type="entry name" value="Na:dicarbo_symporter_sf"/>
</dbReference>
<dbReference type="PANTHER" id="PTHR11958">
    <property type="entry name" value="SODIUM/DICARBOXYLATE SYMPORTER-RELATED"/>
    <property type="match status" value="1"/>
</dbReference>
<accession>A0AAW1SNU1</accession>
<dbReference type="SUPFAM" id="SSF118215">
    <property type="entry name" value="Proton glutamate symport protein"/>
    <property type="match status" value="1"/>
</dbReference>
<evidence type="ECO:0000256" key="7">
    <source>
        <dbReference type="ARBA" id="ARBA00023180"/>
    </source>
</evidence>
<protein>
    <recommendedName>
        <fullName evidence="8">Amino acid transporter</fullName>
    </recommendedName>
</protein>
<dbReference type="AlphaFoldDB" id="A0AAW1SNU1"/>
<keyword evidence="3 8" id="KW-0812">Transmembrane</keyword>
<dbReference type="GO" id="GO:0005313">
    <property type="term" value="F:L-glutamate transmembrane transporter activity"/>
    <property type="evidence" value="ECO:0007669"/>
    <property type="project" value="TreeGrafter"/>
</dbReference>
<dbReference type="PRINTS" id="PR00173">
    <property type="entry name" value="EDTRNSPORT"/>
</dbReference>
<feature type="region of interest" description="Disordered" evidence="9">
    <location>
        <begin position="1"/>
        <end position="58"/>
    </location>
</feature>
<evidence type="ECO:0000256" key="8">
    <source>
        <dbReference type="RuleBase" id="RU361216"/>
    </source>
</evidence>
<proteinExistence type="inferred from homology"/>
<dbReference type="EMBL" id="JALJOV010001344">
    <property type="protein sequence ID" value="KAK9849386.1"/>
    <property type="molecule type" value="Genomic_DNA"/>
</dbReference>
<feature type="transmembrane region" description="Helical" evidence="8">
    <location>
        <begin position="157"/>
        <end position="178"/>
    </location>
</feature>
<evidence type="ECO:0000256" key="1">
    <source>
        <dbReference type="ARBA" id="ARBA00004141"/>
    </source>
</evidence>